<dbReference type="GO" id="GO:0006261">
    <property type="term" value="P:DNA-templated DNA replication"/>
    <property type="evidence" value="ECO:0007669"/>
    <property type="project" value="InterPro"/>
</dbReference>
<evidence type="ECO:0000313" key="3">
    <source>
        <dbReference type="Proteomes" id="UP000037460"/>
    </source>
</evidence>
<reference evidence="3" key="1">
    <citation type="journal article" date="2015" name="PLoS Genet.">
        <title>Genome Sequence and Transcriptome Analyses of Chrysochromulina tobin: Metabolic Tools for Enhanced Algal Fitness in the Prominent Order Prymnesiales (Haptophyceae).</title>
        <authorList>
            <person name="Hovde B.T."/>
            <person name="Deodato C.R."/>
            <person name="Hunsperger H.M."/>
            <person name="Ryken S.A."/>
            <person name="Yost W."/>
            <person name="Jha R.K."/>
            <person name="Patterson J."/>
            <person name="Monnat R.J. Jr."/>
            <person name="Barlow S.B."/>
            <person name="Starkenburg S.R."/>
            <person name="Cattolico R.A."/>
        </authorList>
    </citation>
    <scope>NUCLEOTIDE SEQUENCE</scope>
    <source>
        <strain evidence="3">CCMP291</strain>
    </source>
</reference>
<dbReference type="GO" id="GO:0003887">
    <property type="term" value="F:DNA-directed DNA polymerase activity"/>
    <property type="evidence" value="ECO:0007669"/>
    <property type="project" value="InterPro"/>
</dbReference>
<dbReference type="OrthoDB" id="2320933at2759"/>
<dbReference type="AlphaFoldDB" id="A0A0M0K8Q1"/>
<dbReference type="Proteomes" id="UP000037460">
    <property type="component" value="Unassembled WGS sequence"/>
</dbReference>
<protein>
    <recommendedName>
        <fullName evidence="1">DNA-directed DNA polymerase family A palm domain-containing protein</fullName>
    </recommendedName>
</protein>
<proteinExistence type="predicted"/>
<dbReference type="InterPro" id="IPR002298">
    <property type="entry name" value="DNA_polymerase_A"/>
</dbReference>
<dbReference type="InterPro" id="IPR043502">
    <property type="entry name" value="DNA/RNA_pol_sf"/>
</dbReference>
<feature type="domain" description="DNA-directed DNA polymerase family A palm" evidence="1">
    <location>
        <begin position="62"/>
        <end position="112"/>
    </location>
</feature>
<dbReference type="GO" id="GO:0006302">
    <property type="term" value="P:double-strand break repair"/>
    <property type="evidence" value="ECO:0007669"/>
    <property type="project" value="TreeGrafter"/>
</dbReference>
<dbReference type="GO" id="GO:0003677">
    <property type="term" value="F:DNA binding"/>
    <property type="evidence" value="ECO:0007669"/>
    <property type="project" value="InterPro"/>
</dbReference>
<name>A0A0M0K8Q1_9EUKA</name>
<dbReference type="Gene3D" id="1.10.150.20">
    <property type="entry name" value="5' to 3' exonuclease, C-terminal subdomain"/>
    <property type="match status" value="1"/>
</dbReference>
<evidence type="ECO:0000259" key="1">
    <source>
        <dbReference type="Pfam" id="PF00476"/>
    </source>
</evidence>
<dbReference type="InterPro" id="IPR001098">
    <property type="entry name" value="DNA-dir_DNA_pol_A_palm_dom"/>
</dbReference>
<gene>
    <name evidence="2" type="ORF">Ctob_015779</name>
</gene>
<dbReference type="SUPFAM" id="SSF56672">
    <property type="entry name" value="DNA/RNA polymerases"/>
    <property type="match status" value="1"/>
</dbReference>
<dbReference type="Pfam" id="PF00476">
    <property type="entry name" value="DNA_pol_A"/>
    <property type="match status" value="1"/>
</dbReference>
<dbReference type="PANTHER" id="PTHR10133">
    <property type="entry name" value="DNA POLYMERASE I"/>
    <property type="match status" value="1"/>
</dbReference>
<dbReference type="PRINTS" id="PR00868">
    <property type="entry name" value="DNAPOLI"/>
</dbReference>
<sequence>MELAGMPLDTHELRQHKHAINTRLHAIQTQAEALLHSPINLASAQQVSEALHVTLRLPKPVQVSVRAAFRAPPSHVLIAADYKQLEMRLMAQLSADPRLQACLNDNGRDFFVQV</sequence>
<dbReference type="PANTHER" id="PTHR10133:SF62">
    <property type="entry name" value="DNA POLYMERASE THETA"/>
    <property type="match status" value="1"/>
</dbReference>
<organism evidence="2 3">
    <name type="scientific">Chrysochromulina tobinii</name>
    <dbReference type="NCBI Taxonomy" id="1460289"/>
    <lineage>
        <taxon>Eukaryota</taxon>
        <taxon>Haptista</taxon>
        <taxon>Haptophyta</taxon>
        <taxon>Prymnesiophyceae</taxon>
        <taxon>Prymnesiales</taxon>
        <taxon>Chrysochromulinaceae</taxon>
        <taxon>Chrysochromulina</taxon>
    </lineage>
</organism>
<comment type="caution">
    <text evidence="2">The sequence shown here is derived from an EMBL/GenBank/DDBJ whole genome shotgun (WGS) entry which is preliminary data.</text>
</comment>
<dbReference type="Gene3D" id="3.30.70.370">
    <property type="match status" value="1"/>
</dbReference>
<dbReference type="EMBL" id="JWZX01001038">
    <property type="protein sequence ID" value="KOO34947.1"/>
    <property type="molecule type" value="Genomic_DNA"/>
</dbReference>
<accession>A0A0M0K8Q1</accession>
<evidence type="ECO:0000313" key="2">
    <source>
        <dbReference type="EMBL" id="KOO34947.1"/>
    </source>
</evidence>
<keyword evidence="3" id="KW-1185">Reference proteome</keyword>